<dbReference type="OrthoDB" id="9801841at2"/>
<dbReference type="PANTHER" id="PTHR43642:SF1">
    <property type="entry name" value="HYBRID SIGNAL TRANSDUCTION HISTIDINE KINASE G"/>
    <property type="match status" value="1"/>
</dbReference>
<feature type="domain" description="EAL" evidence="4">
    <location>
        <begin position="1656"/>
        <end position="1910"/>
    </location>
</feature>
<dbReference type="CDD" id="cd01949">
    <property type="entry name" value="GGDEF"/>
    <property type="match status" value="1"/>
</dbReference>
<dbReference type="SUPFAM" id="SSF55073">
    <property type="entry name" value="Nucleotide cyclase"/>
    <property type="match status" value="1"/>
</dbReference>
<feature type="domain" description="GGDEF" evidence="5">
    <location>
        <begin position="1515"/>
        <end position="1647"/>
    </location>
</feature>
<accession>A0A0W0TV10</accession>
<dbReference type="InterPro" id="IPR053159">
    <property type="entry name" value="Hybrid_Histidine_Kinase"/>
</dbReference>
<name>A0A0W0TV10_LEGER</name>
<dbReference type="InterPro" id="IPR029016">
    <property type="entry name" value="GAF-like_dom_sf"/>
</dbReference>
<dbReference type="InterPro" id="IPR029787">
    <property type="entry name" value="Nucleotide_cyclase"/>
</dbReference>
<evidence type="ECO:0000259" key="4">
    <source>
        <dbReference type="PROSITE" id="PS50883"/>
    </source>
</evidence>
<dbReference type="EMBL" id="LNYA01000003">
    <property type="protein sequence ID" value="KTC99511.1"/>
    <property type="molecule type" value="Genomic_DNA"/>
</dbReference>
<dbReference type="SUPFAM" id="SSF141868">
    <property type="entry name" value="EAL domain-like"/>
    <property type="match status" value="1"/>
</dbReference>
<dbReference type="Gene3D" id="1.10.510.10">
    <property type="entry name" value="Transferase(Phosphotransferase) domain 1"/>
    <property type="match status" value="1"/>
</dbReference>
<keyword evidence="7" id="KW-1185">Reference proteome</keyword>
<dbReference type="GO" id="GO:0005524">
    <property type="term" value="F:ATP binding"/>
    <property type="evidence" value="ECO:0007669"/>
    <property type="project" value="InterPro"/>
</dbReference>
<dbReference type="Gene3D" id="3.20.20.450">
    <property type="entry name" value="EAL domain"/>
    <property type="match status" value="1"/>
</dbReference>
<dbReference type="NCBIfam" id="TIGR00254">
    <property type="entry name" value="GGDEF"/>
    <property type="match status" value="1"/>
</dbReference>
<dbReference type="Gene3D" id="3.30.70.270">
    <property type="match status" value="1"/>
</dbReference>
<dbReference type="SMART" id="SM00267">
    <property type="entry name" value="GGDEF"/>
    <property type="match status" value="1"/>
</dbReference>
<evidence type="ECO:0000256" key="2">
    <source>
        <dbReference type="ARBA" id="ARBA00004167"/>
    </source>
</evidence>
<protein>
    <submittedName>
        <fullName evidence="6">Regulatory protein (GGDEF and EAL domains)</fullName>
    </submittedName>
</protein>
<dbReference type="Pfam" id="PF00069">
    <property type="entry name" value="Pkinase"/>
    <property type="match status" value="1"/>
</dbReference>
<reference evidence="6 7" key="1">
    <citation type="submission" date="2015-11" db="EMBL/GenBank/DDBJ databases">
        <title>Genomic analysis of 38 Legionella species identifies large and diverse effector repertoires.</title>
        <authorList>
            <person name="Burstein D."/>
            <person name="Amaro F."/>
            <person name="Zusman T."/>
            <person name="Lifshitz Z."/>
            <person name="Cohen O."/>
            <person name="Gilbert J.A."/>
            <person name="Pupko T."/>
            <person name="Shuman H.A."/>
            <person name="Segal G."/>
        </authorList>
    </citation>
    <scope>NUCLEOTIDE SEQUENCE [LARGE SCALE GENOMIC DNA]</scope>
    <source>
        <strain evidence="6 7">SE-32A-C8</strain>
    </source>
</reference>
<dbReference type="InterPro" id="IPR041664">
    <property type="entry name" value="AAA_16"/>
</dbReference>
<dbReference type="FunFam" id="3.30.70.270:FF:000001">
    <property type="entry name" value="Diguanylate cyclase domain protein"/>
    <property type="match status" value="1"/>
</dbReference>
<dbReference type="Proteomes" id="UP000054773">
    <property type="component" value="Unassembled WGS sequence"/>
</dbReference>
<dbReference type="SMART" id="SM00065">
    <property type="entry name" value="GAF"/>
    <property type="match status" value="1"/>
</dbReference>
<gene>
    <name evidence="6" type="ORF">Lery_0412</name>
</gene>
<dbReference type="Pfam" id="PF01590">
    <property type="entry name" value="GAF"/>
    <property type="match status" value="1"/>
</dbReference>
<dbReference type="CDD" id="cd14014">
    <property type="entry name" value="STKc_PknB_like"/>
    <property type="match status" value="1"/>
</dbReference>
<feature type="domain" description="Protein kinase" evidence="3">
    <location>
        <begin position="7"/>
        <end position="274"/>
    </location>
</feature>
<dbReference type="SUPFAM" id="SSF55781">
    <property type="entry name" value="GAF domain-like"/>
    <property type="match status" value="1"/>
</dbReference>
<sequence>MISISGYALQEKLRHNHSIDTYHALRLKDKCKVLLKIPNNYYASTDNLAILQHEFHLLNSIEAPTIIKAYDFLQHTPAPVLVLESVKGQLLHAYLMTNQLKIDDFFNLAIQLIDILWELHQRNIIHKEIKPANIIIDPEKLKLKLVDLSASTRLSEENLDYLNLNEFEDSLSYISPEQTGRINRPVDYRTDFYSLGITLYQMLTNQLPFQTMDTLELVHCHIAKKPPSLTELRPNIPPMLEAIINKLLEKMPEERYSSIVGLRADMQECRNQWRSKGNIKEFTLGSNDIRDHLNISRNLYGRQPQVQQLINTFKRVSLGTKEIVLIAGYSGIGKTSLVKEIHKPIVQHKGYYIDGKFDQLQRSMPYSAIVSAFQSLVKQVLSESEDRLDVLRHQLIAALGNVGQVVVDVIPDVELIIGQQPLVPKLNPTDAQIRFNLVFQNFVRVFAQPSHPLVLFLDDLQWADNSSLNFIENLLQDNDTNHLLIIGAYRDNEVDERHPLQLTINNLHKHKVSLGTLKLQPLLFQDIQELLQDTLSTSSEKIQTLAQAIYDKTQGNPFFINQFLKIIYQEKLLFFSYDKGLWEWDLTRIQRTSATDNVISLLTSKIHLLSKPTQEILKLAACFGHQFDFRTLQIINGQSTSQIAENLWQAIKSNLIYPLEESYKTMGLVGLRENLSKINITTLNYRFAHDRIQQAAYELIDEAERPALHLKIGRLLLKDRPLTEDDERLFDVMEHFNQSLPLIDDPEERLQLARYNFWAGQKAKLSSAYFAANEYLSAAVELLQPVNWKKHYDLVFPVYREQAVCKYLISDFNGANTFFSELLDNVKDELDRLGIYRLKIEMLSTLSQHTEALEIGLNALRKFDIRIPQKPKLIHILAAIYKIKFKLRKTRIENIDLPLMEDAKQRAIVNLITQLLNSAFITNQQLFVILTCKNISLSLKYGYTDSTSMSLPVFAFIIMHSLNWYDDAIAFVKLYNRLKQKYGASNFEGKNQFVIGAFIEPYQNPLSVCNNTVINAFRLCCEVGDLVYSNYSNLLLVVHSQTNGKKLEEMKKNIQSAIAFMSRVNISDFLNFIRFSEYAAQCLENTSLASDQKFKAYEQDIIKGKNKTELSFFYSSLTFLYFMLGRYGDAIEAGENHLRYAEFNTGMMSHLDGKLFLALAMFYHLPEISHVQRHGYLKKLRGLSRFIEKYATWCPDNFKAYALLLRSEFARLEQGYEPVVALYEQTMETATQSGLNLIVAIASERAGFHCMTAKVSRIANMYLHNAYRHFKDWGAGSRVKLLEENYPMLTFDYSLPNFNLNPTPASSPKVNTQSIDMLAILKFTQLISSEIRLDKLLQKFLVIVSENAGAQRSMILTQVQDKWVVEAEGNLEQQIIYLNNQKKEDMLLPTYPASILNYVQHTQKPIILNDAIQSELTFQDPYVQRENPRSLLMMPLFYKGQLSRMLYLENNSSSHTFTPNHLDSLNLLASQAMTSLENAKLYYQATHDPLTGLANRNMLYEMFQHLTKQASRSQGKIALVFLDIDYFKVINDTLGHDNGDKLLIHVANTLTASLREGDIAARLGGDEFTLILANTSTDQVTAIVERLFKEMSKPIPIDDHLIQITSSMGISIYPKDGHDIETLLKQADTALYQAKEKGRNQYHYYSTALYEEYQQIHGLGKELQRAYDRQEFFLVYQPFYDGVTGEIIGLESLLRWNHPEKGVLAAGDFIHTLEKSPLIIPVSEWIIKSVCQQAKIWKDKKILPGPIAINVSTVQFLRHSLSHVINDILDEIQLHPSSIELEITETFFIEYNERLYKEIDSLKKGGINLVIDDFGTGYSSLSYLKHLPVNKIKIDKAFIDNCQHDYLDQTIISAIITIAHKLNISVIAEGVEVEEQLDTLKVLGIDGIQGYYYSRPLTMDDCEIELKKSIIEKYLKD</sequence>
<evidence type="ECO:0000256" key="1">
    <source>
        <dbReference type="ARBA" id="ARBA00001946"/>
    </source>
</evidence>
<dbReference type="CDD" id="cd01948">
    <property type="entry name" value="EAL"/>
    <property type="match status" value="1"/>
</dbReference>
<comment type="cofactor">
    <cofactor evidence="1">
        <name>Mg(2+)</name>
        <dbReference type="ChEBI" id="CHEBI:18420"/>
    </cofactor>
</comment>
<dbReference type="InterPro" id="IPR043128">
    <property type="entry name" value="Rev_trsase/Diguanyl_cyclase"/>
</dbReference>
<evidence type="ECO:0000313" key="6">
    <source>
        <dbReference type="EMBL" id="KTC99511.1"/>
    </source>
</evidence>
<dbReference type="Pfam" id="PF00563">
    <property type="entry name" value="EAL"/>
    <property type="match status" value="1"/>
</dbReference>
<dbReference type="InterPro" id="IPR001633">
    <property type="entry name" value="EAL_dom"/>
</dbReference>
<dbReference type="PATRIC" id="fig|448.7.peg.428"/>
<evidence type="ECO:0000259" key="5">
    <source>
        <dbReference type="PROSITE" id="PS50887"/>
    </source>
</evidence>
<comment type="subcellular location">
    <subcellularLocation>
        <location evidence="2">Membrane</location>
        <topology evidence="2">Single-pass membrane protein</topology>
    </subcellularLocation>
</comment>
<dbReference type="STRING" id="448.Lery_0412"/>
<organism evidence="6 7">
    <name type="scientific">Legionella erythra</name>
    <dbReference type="NCBI Taxonomy" id="448"/>
    <lineage>
        <taxon>Bacteria</taxon>
        <taxon>Pseudomonadati</taxon>
        <taxon>Pseudomonadota</taxon>
        <taxon>Gammaproteobacteria</taxon>
        <taxon>Legionellales</taxon>
        <taxon>Legionellaceae</taxon>
        <taxon>Legionella</taxon>
    </lineage>
</organism>
<dbReference type="InterPro" id="IPR011009">
    <property type="entry name" value="Kinase-like_dom_sf"/>
</dbReference>
<dbReference type="InterPro" id="IPR003018">
    <property type="entry name" value="GAF"/>
</dbReference>
<dbReference type="InterPro" id="IPR000160">
    <property type="entry name" value="GGDEF_dom"/>
</dbReference>
<dbReference type="RefSeq" id="WP_058525587.1">
    <property type="nucleotide sequence ID" value="NZ_CAAAHY010000001.1"/>
</dbReference>
<dbReference type="Pfam" id="PF13191">
    <property type="entry name" value="AAA_16"/>
    <property type="match status" value="1"/>
</dbReference>
<dbReference type="SUPFAM" id="SSF52540">
    <property type="entry name" value="P-loop containing nucleoside triphosphate hydrolases"/>
    <property type="match status" value="1"/>
</dbReference>
<dbReference type="PROSITE" id="PS50887">
    <property type="entry name" value="GGDEF"/>
    <property type="match status" value="1"/>
</dbReference>
<evidence type="ECO:0000259" key="3">
    <source>
        <dbReference type="PROSITE" id="PS50011"/>
    </source>
</evidence>
<dbReference type="SMART" id="SM00052">
    <property type="entry name" value="EAL"/>
    <property type="match status" value="1"/>
</dbReference>
<evidence type="ECO:0000313" key="7">
    <source>
        <dbReference type="Proteomes" id="UP000054773"/>
    </source>
</evidence>
<dbReference type="InterPro" id="IPR035919">
    <property type="entry name" value="EAL_sf"/>
</dbReference>
<dbReference type="SMART" id="SM00220">
    <property type="entry name" value="S_TKc"/>
    <property type="match status" value="1"/>
</dbReference>
<dbReference type="Pfam" id="PF00990">
    <property type="entry name" value="GGDEF"/>
    <property type="match status" value="1"/>
</dbReference>
<dbReference type="GO" id="GO:0016020">
    <property type="term" value="C:membrane"/>
    <property type="evidence" value="ECO:0007669"/>
    <property type="project" value="UniProtKB-SubCell"/>
</dbReference>
<dbReference type="PROSITE" id="PS50011">
    <property type="entry name" value="PROTEIN_KINASE_DOM"/>
    <property type="match status" value="1"/>
</dbReference>
<dbReference type="GO" id="GO:0004672">
    <property type="term" value="F:protein kinase activity"/>
    <property type="evidence" value="ECO:0007669"/>
    <property type="project" value="InterPro"/>
</dbReference>
<dbReference type="SUPFAM" id="SSF56112">
    <property type="entry name" value="Protein kinase-like (PK-like)"/>
    <property type="match status" value="1"/>
</dbReference>
<dbReference type="Gene3D" id="3.40.50.300">
    <property type="entry name" value="P-loop containing nucleotide triphosphate hydrolases"/>
    <property type="match status" value="1"/>
</dbReference>
<comment type="caution">
    <text evidence="6">The sequence shown here is derived from an EMBL/GenBank/DDBJ whole genome shotgun (WGS) entry which is preliminary data.</text>
</comment>
<dbReference type="PROSITE" id="PS50883">
    <property type="entry name" value="EAL"/>
    <property type="match status" value="1"/>
</dbReference>
<dbReference type="InterPro" id="IPR027417">
    <property type="entry name" value="P-loop_NTPase"/>
</dbReference>
<dbReference type="InterPro" id="IPR000719">
    <property type="entry name" value="Prot_kinase_dom"/>
</dbReference>
<proteinExistence type="predicted"/>
<dbReference type="PANTHER" id="PTHR43642">
    <property type="entry name" value="HYBRID SIGNAL TRANSDUCTION HISTIDINE KINASE G"/>
    <property type="match status" value="1"/>
</dbReference>
<dbReference type="Gene3D" id="3.30.450.40">
    <property type="match status" value="1"/>
</dbReference>